<keyword evidence="3" id="KW-0813">Transport</keyword>
<dbReference type="InterPro" id="IPR051010">
    <property type="entry name" value="BCAA_transport"/>
</dbReference>
<feature type="chain" id="PRO_5010409506" evidence="4">
    <location>
        <begin position="21"/>
        <end position="399"/>
    </location>
</feature>
<proteinExistence type="inferred from homology"/>
<dbReference type="GO" id="GO:0006865">
    <property type="term" value="P:amino acid transport"/>
    <property type="evidence" value="ECO:0007669"/>
    <property type="project" value="UniProtKB-KW"/>
</dbReference>
<organism evidence="6 8">
    <name type="scientific">Paracoccus sanguinis</name>
    <dbReference type="NCBI Taxonomy" id="1545044"/>
    <lineage>
        <taxon>Bacteria</taxon>
        <taxon>Pseudomonadati</taxon>
        <taxon>Pseudomonadota</taxon>
        <taxon>Alphaproteobacteria</taxon>
        <taxon>Rhodobacterales</taxon>
        <taxon>Paracoccaceae</taxon>
        <taxon>Paracoccus</taxon>
    </lineage>
</organism>
<comment type="similarity">
    <text evidence="1">Belongs to the leucine-binding protein family.</text>
</comment>
<dbReference type="RefSeq" id="WP_036708365.1">
    <property type="nucleotide sequence ID" value="NZ_FNNA01000001.1"/>
</dbReference>
<dbReference type="CDD" id="cd06327">
    <property type="entry name" value="PBP1_SBP-like"/>
    <property type="match status" value="1"/>
</dbReference>
<reference evidence="6 8" key="2">
    <citation type="submission" date="2014-10" db="EMBL/GenBank/DDBJ databases">
        <title>Paracoccus sanguinis sp. nov., isolated from clinical specimens of New York State patients.</title>
        <authorList>
            <person name="Mingle L.A."/>
            <person name="Cole J.A."/>
            <person name="Lapierre P."/>
            <person name="Musser K.A."/>
        </authorList>
    </citation>
    <scope>NUCLEOTIDE SEQUENCE [LARGE SCALE GENOMIC DNA]</scope>
    <source>
        <strain evidence="6 8">5503</strain>
    </source>
</reference>
<feature type="signal peptide" evidence="4">
    <location>
        <begin position="1"/>
        <end position="20"/>
    </location>
</feature>
<dbReference type="AlphaFoldDB" id="A0A099G8W1"/>
<dbReference type="Pfam" id="PF13458">
    <property type="entry name" value="Peripla_BP_6"/>
    <property type="match status" value="1"/>
</dbReference>
<evidence type="ECO:0000313" key="9">
    <source>
        <dbReference type="Proteomes" id="UP000182944"/>
    </source>
</evidence>
<dbReference type="SUPFAM" id="SSF53822">
    <property type="entry name" value="Periplasmic binding protein-like I"/>
    <property type="match status" value="1"/>
</dbReference>
<evidence type="ECO:0000313" key="7">
    <source>
        <dbReference type="EMBL" id="SDW34740.1"/>
    </source>
</evidence>
<gene>
    <name evidence="6" type="ORF">IX56_06510</name>
    <name evidence="7" type="ORF">SAMN05444276_101723</name>
</gene>
<protein>
    <submittedName>
        <fullName evidence="6">ABC transporter permease</fullName>
    </submittedName>
    <submittedName>
        <fullName evidence="7">Amino acid/amide ABC transporter substrate-binding protein, HAAT family</fullName>
    </submittedName>
</protein>
<dbReference type="PANTHER" id="PTHR30483">
    <property type="entry name" value="LEUCINE-SPECIFIC-BINDING PROTEIN"/>
    <property type="match status" value="1"/>
</dbReference>
<evidence type="ECO:0000313" key="6">
    <source>
        <dbReference type="EMBL" id="KGJ22712.1"/>
    </source>
</evidence>
<dbReference type="Proteomes" id="UP000182944">
    <property type="component" value="Unassembled WGS sequence"/>
</dbReference>
<feature type="domain" description="Leucine-binding protein" evidence="5">
    <location>
        <begin position="27"/>
        <end position="363"/>
    </location>
</feature>
<evidence type="ECO:0000256" key="1">
    <source>
        <dbReference type="ARBA" id="ARBA00010062"/>
    </source>
</evidence>
<evidence type="ECO:0000256" key="2">
    <source>
        <dbReference type="ARBA" id="ARBA00022729"/>
    </source>
</evidence>
<dbReference type="STRING" id="1545044.SAMN05444276_101723"/>
<dbReference type="EMBL" id="JRKQ01000022">
    <property type="protein sequence ID" value="KGJ22712.1"/>
    <property type="molecule type" value="Genomic_DNA"/>
</dbReference>
<dbReference type="InterPro" id="IPR028082">
    <property type="entry name" value="Peripla_BP_I"/>
</dbReference>
<dbReference type="InterPro" id="IPR028081">
    <property type="entry name" value="Leu-bd"/>
</dbReference>
<dbReference type="PANTHER" id="PTHR30483:SF6">
    <property type="entry name" value="PERIPLASMIC BINDING PROTEIN OF ABC TRANSPORTER FOR NATURAL AMINO ACIDS"/>
    <property type="match status" value="1"/>
</dbReference>
<dbReference type="Gene3D" id="3.40.50.2300">
    <property type="match status" value="2"/>
</dbReference>
<dbReference type="EMBL" id="FNNA01000001">
    <property type="protein sequence ID" value="SDW34740.1"/>
    <property type="molecule type" value="Genomic_DNA"/>
</dbReference>
<reference evidence="9" key="3">
    <citation type="submission" date="2016-10" db="EMBL/GenBank/DDBJ databases">
        <authorList>
            <person name="Varghese N."/>
            <person name="Submissions S."/>
        </authorList>
    </citation>
    <scope>NUCLEOTIDE SEQUENCE [LARGE SCALE GENOMIC DNA]</scope>
    <source>
        <strain evidence="9">DSM 29303</strain>
    </source>
</reference>
<sequence length="399" mass="41730">MKNICITAALAVLAAGTASAEISDGRVKIGIMNDQSGPYSALAGLGSVEAARMAVEDFGGTVLDAPIEIVSADHQNKADVGSTIARRWYDTEQVDSIMDLTTSSVALAVQALSADAKKITIATGVGSTDLSGKACTPYGFHWTFDNRSMSVGTANAVVDAGGDSWYFLTADYAFGHSLEATATKVIEAKGGKVLGSARHPLNTSDYSAFLLQAQSSGAKVIGLASAGMDSQNAIKQAAEFGLTKGGQKLAGLLMMITDVHGLGLEAAQGLYMTEAFYWDRDDASRAFSERYKARTGAMPTMIQAGTYSAVLAYLKAVAAAGTDESDAVAAKLHEQPLDDFFAPGARVAANGQLINDVYLMQVKTPEESKGDWDYYKIIATIPGAQAYLPAAESGCPLVK</sequence>
<keyword evidence="2 4" id="KW-0732">Signal</keyword>
<evidence type="ECO:0000256" key="4">
    <source>
        <dbReference type="SAM" id="SignalP"/>
    </source>
</evidence>
<evidence type="ECO:0000259" key="5">
    <source>
        <dbReference type="Pfam" id="PF13458"/>
    </source>
</evidence>
<reference evidence="7" key="4">
    <citation type="submission" date="2016-10" db="EMBL/GenBank/DDBJ databases">
        <authorList>
            <person name="de Groot N.N."/>
        </authorList>
    </citation>
    <scope>NUCLEOTIDE SEQUENCE [LARGE SCALE GENOMIC DNA]</scope>
    <source>
        <strain evidence="7">DSM 29303</strain>
    </source>
</reference>
<accession>A0A099G8W1</accession>
<accession>A0A099GJI7</accession>
<keyword evidence="9" id="KW-1185">Reference proteome</keyword>
<dbReference type="Proteomes" id="UP000029858">
    <property type="component" value="Unassembled WGS sequence"/>
</dbReference>
<evidence type="ECO:0000313" key="8">
    <source>
        <dbReference type="Proteomes" id="UP000029858"/>
    </source>
</evidence>
<name>A0A099G8W1_9RHOB</name>
<evidence type="ECO:0000256" key="3">
    <source>
        <dbReference type="ARBA" id="ARBA00022970"/>
    </source>
</evidence>
<reference evidence="6 8" key="1">
    <citation type="submission" date="2014-09" db="EMBL/GenBank/DDBJ databases">
        <authorList>
            <person name="McGinnis J.M."/>
            <person name="Wolfgang W.J."/>
        </authorList>
    </citation>
    <scope>NUCLEOTIDE SEQUENCE [LARGE SCALE GENOMIC DNA]</scope>
    <source>
        <strain evidence="6 8">5503</strain>
    </source>
</reference>
<keyword evidence="3" id="KW-0029">Amino-acid transport</keyword>
<dbReference type="OrthoDB" id="5794591at2"/>